<keyword evidence="11" id="KW-0238">DNA-binding</keyword>
<proteinExistence type="inferred from homology"/>
<evidence type="ECO:0000256" key="12">
    <source>
        <dbReference type="ARBA" id="ARBA00023163"/>
    </source>
</evidence>
<keyword evidence="9 14" id="KW-0408">Iron</keyword>
<feature type="binding site" evidence="13">
    <location>
        <position position="152"/>
    </location>
    <ligand>
        <name>Zn(2+)</name>
        <dbReference type="ChEBI" id="CHEBI:29105"/>
    </ligand>
</feature>
<dbReference type="GO" id="GO:0003700">
    <property type="term" value="F:DNA-binding transcription factor activity"/>
    <property type="evidence" value="ECO:0007669"/>
    <property type="project" value="InterPro"/>
</dbReference>
<dbReference type="GO" id="GO:0005829">
    <property type="term" value="C:cytosol"/>
    <property type="evidence" value="ECO:0007669"/>
    <property type="project" value="TreeGrafter"/>
</dbReference>
<dbReference type="Pfam" id="PF01475">
    <property type="entry name" value="FUR"/>
    <property type="match status" value="1"/>
</dbReference>
<keyword evidence="6" id="KW-0678">Repressor</keyword>
<dbReference type="InterPro" id="IPR036390">
    <property type="entry name" value="WH_DNA-bd_sf"/>
</dbReference>
<comment type="subcellular location">
    <subcellularLocation>
        <location evidence="1">Cytoplasm</location>
    </subcellularLocation>
</comment>
<accession>A0A7Y2E9U9</accession>
<dbReference type="GO" id="GO:0000976">
    <property type="term" value="F:transcription cis-regulatory region binding"/>
    <property type="evidence" value="ECO:0007669"/>
    <property type="project" value="TreeGrafter"/>
</dbReference>
<dbReference type="AlphaFoldDB" id="A0A7Y2E9U9"/>
<comment type="cofactor">
    <cofactor evidence="13">
        <name>Zn(2+)</name>
        <dbReference type="ChEBI" id="CHEBI:29105"/>
    </cofactor>
    <text evidence="13">Binds 1 zinc ion per subunit.</text>
</comment>
<evidence type="ECO:0000256" key="10">
    <source>
        <dbReference type="ARBA" id="ARBA00023015"/>
    </source>
</evidence>
<feature type="binding site" evidence="13">
    <location>
        <position position="112"/>
    </location>
    <ligand>
        <name>Zn(2+)</name>
        <dbReference type="ChEBI" id="CHEBI:29105"/>
    </ligand>
</feature>
<gene>
    <name evidence="15" type="ORF">HKN21_14095</name>
</gene>
<organism evidence="15 16">
    <name type="scientific">Eiseniibacteriota bacterium</name>
    <dbReference type="NCBI Taxonomy" id="2212470"/>
    <lineage>
        <taxon>Bacteria</taxon>
        <taxon>Candidatus Eiseniibacteriota</taxon>
    </lineage>
</organism>
<dbReference type="Gene3D" id="3.30.1490.190">
    <property type="match status" value="1"/>
</dbReference>
<evidence type="ECO:0000256" key="14">
    <source>
        <dbReference type="PIRSR" id="PIRSR602481-2"/>
    </source>
</evidence>
<dbReference type="CDD" id="cd07153">
    <property type="entry name" value="Fur_like"/>
    <property type="match status" value="1"/>
</dbReference>
<dbReference type="EMBL" id="JABDJR010000566">
    <property type="protein sequence ID" value="NNF07891.1"/>
    <property type="molecule type" value="Genomic_DNA"/>
</dbReference>
<feature type="binding site" evidence="14">
    <location>
        <position position="105"/>
    </location>
    <ligand>
        <name>Fe cation</name>
        <dbReference type="ChEBI" id="CHEBI:24875"/>
    </ligand>
</feature>
<feature type="binding site" evidence="13">
    <location>
        <position position="109"/>
    </location>
    <ligand>
        <name>Zn(2+)</name>
        <dbReference type="ChEBI" id="CHEBI:29105"/>
    </ligand>
</feature>
<dbReference type="InterPro" id="IPR002481">
    <property type="entry name" value="FUR"/>
</dbReference>
<comment type="caution">
    <text evidence="15">The sequence shown here is derived from an EMBL/GenBank/DDBJ whole genome shotgun (WGS) entry which is preliminary data.</text>
</comment>
<feature type="binding site" evidence="14">
    <location>
        <position position="141"/>
    </location>
    <ligand>
        <name>Fe cation</name>
        <dbReference type="ChEBI" id="CHEBI:24875"/>
    </ligand>
</feature>
<keyword evidence="10" id="KW-0805">Transcription regulation</keyword>
<comment type="cofactor">
    <cofactor evidence="14">
        <name>Mn(2+)</name>
        <dbReference type="ChEBI" id="CHEBI:29035"/>
    </cofactor>
    <cofactor evidence="14">
        <name>Fe(2+)</name>
        <dbReference type="ChEBI" id="CHEBI:29033"/>
    </cofactor>
    <text evidence="14">Binds 1 Mn(2+) or Fe(2+) ion per subunit.</text>
</comment>
<reference evidence="15 16" key="1">
    <citation type="submission" date="2020-03" db="EMBL/GenBank/DDBJ databases">
        <title>Metabolic flexibility allows generalist bacteria to become dominant in a frequently disturbed ecosystem.</title>
        <authorList>
            <person name="Chen Y.-J."/>
            <person name="Leung P.M."/>
            <person name="Bay S.K."/>
            <person name="Hugenholtz P."/>
            <person name="Kessler A.J."/>
            <person name="Shelley G."/>
            <person name="Waite D.W."/>
            <person name="Cook P.L."/>
            <person name="Greening C."/>
        </authorList>
    </citation>
    <scope>NUCLEOTIDE SEQUENCE [LARGE SCALE GENOMIC DNA]</scope>
    <source>
        <strain evidence="15">SS_bin_28</strain>
    </source>
</reference>
<dbReference type="Gene3D" id="1.10.10.10">
    <property type="entry name" value="Winged helix-like DNA-binding domain superfamily/Winged helix DNA-binding domain"/>
    <property type="match status" value="1"/>
</dbReference>
<dbReference type="PANTHER" id="PTHR33202:SF2">
    <property type="entry name" value="FERRIC UPTAKE REGULATION PROTEIN"/>
    <property type="match status" value="1"/>
</dbReference>
<feature type="binding site" evidence="14">
    <location>
        <position position="103"/>
    </location>
    <ligand>
        <name>Fe cation</name>
        <dbReference type="ChEBI" id="CHEBI:24875"/>
    </ligand>
</feature>
<protein>
    <recommendedName>
        <fullName evidence="4">Ferric uptake regulation protein</fullName>
    </recommendedName>
</protein>
<evidence type="ECO:0000256" key="8">
    <source>
        <dbReference type="ARBA" id="ARBA00022833"/>
    </source>
</evidence>
<evidence type="ECO:0000256" key="9">
    <source>
        <dbReference type="ARBA" id="ARBA00023004"/>
    </source>
</evidence>
<keyword evidence="12" id="KW-0804">Transcription</keyword>
<comment type="similarity">
    <text evidence="2">Belongs to the Fur family.</text>
</comment>
<dbReference type="InterPro" id="IPR036388">
    <property type="entry name" value="WH-like_DNA-bd_sf"/>
</dbReference>
<comment type="subunit">
    <text evidence="3">Homodimer.</text>
</comment>
<keyword evidence="8 13" id="KW-0862">Zinc</keyword>
<evidence type="ECO:0000256" key="13">
    <source>
        <dbReference type="PIRSR" id="PIRSR602481-1"/>
    </source>
</evidence>
<keyword evidence="5" id="KW-0963">Cytoplasm</keyword>
<evidence type="ECO:0000256" key="5">
    <source>
        <dbReference type="ARBA" id="ARBA00022490"/>
    </source>
</evidence>
<evidence type="ECO:0000256" key="4">
    <source>
        <dbReference type="ARBA" id="ARBA00020910"/>
    </source>
</evidence>
<evidence type="ECO:0000313" key="16">
    <source>
        <dbReference type="Proteomes" id="UP000547674"/>
    </source>
</evidence>
<dbReference type="FunFam" id="3.30.1490.190:FF:000001">
    <property type="entry name" value="Ferric uptake regulation protein"/>
    <property type="match status" value="1"/>
</dbReference>
<evidence type="ECO:0000256" key="7">
    <source>
        <dbReference type="ARBA" id="ARBA00022723"/>
    </source>
</evidence>
<evidence type="ECO:0000256" key="3">
    <source>
        <dbReference type="ARBA" id="ARBA00011738"/>
    </source>
</evidence>
<dbReference type="GO" id="GO:0008270">
    <property type="term" value="F:zinc ion binding"/>
    <property type="evidence" value="ECO:0007669"/>
    <property type="project" value="TreeGrafter"/>
</dbReference>
<dbReference type="Proteomes" id="UP000547674">
    <property type="component" value="Unassembled WGS sequence"/>
</dbReference>
<dbReference type="GO" id="GO:1900376">
    <property type="term" value="P:regulation of secondary metabolite biosynthetic process"/>
    <property type="evidence" value="ECO:0007669"/>
    <property type="project" value="TreeGrafter"/>
</dbReference>
<name>A0A7Y2E9U9_UNCEI</name>
<keyword evidence="7 13" id="KW-0479">Metal-binding</keyword>
<feature type="binding site" evidence="14">
    <location>
        <position position="124"/>
    </location>
    <ligand>
        <name>Fe cation</name>
        <dbReference type="ChEBI" id="CHEBI:24875"/>
    </ligand>
</feature>
<sequence length="158" mass="18195">MATETASRTSRQSPDPFDVFATYLKEHRLRNTAERNAVLKELVQAKDHLDAEGLLVRLRKRSHPVSRATLYRTLDHLVIAGLVKKHSFGQGHAQYEYVLGRKHHDHMVCDRCGLVIEFINDEIESLQEEVCRQHGFQSTNHVMEIFGICKDCRSAKKK</sequence>
<evidence type="ECO:0000256" key="11">
    <source>
        <dbReference type="ARBA" id="ARBA00023125"/>
    </source>
</evidence>
<evidence type="ECO:0000313" key="15">
    <source>
        <dbReference type="EMBL" id="NNF07891.1"/>
    </source>
</evidence>
<evidence type="ECO:0000256" key="2">
    <source>
        <dbReference type="ARBA" id="ARBA00007957"/>
    </source>
</evidence>
<dbReference type="GO" id="GO:0045892">
    <property type="term" value="P:negative regulation of DNA-templated transcription"/>
    <property type="evidence" value="ECO:0007669"/>
    <property type="project" value="TreeGrafter"/>
</dbReference>
<feature type="binding site" evidence="13">
    <location>
        <position position="149"/>
    </location>
    <ligand>
        <name>Zn(2+)</name>
        <dbReference type="ChEBI" id="CHEBI:29105"/>
    </ligand>
</feature>
<evidence type="ECO:0000256" key="1">
    <source>
        <dbReference type="ARBA" id="ARBA00004496"/>
    </source>
</evidence>
<evidence type="ECO:0000256" key="6">
    <source>
        <dbReference type="ARBA" id="ARBA00022491"/>
    </source>
</evidence>
<dbReference type="PANTHER" id="PTHR33202">
    <property type="entry name" value="ZINC UPTAKE REGULATION PROTEIN"/>
    <property type="match status" value="1"/>
</dbReference>
<dbReference type="InterPro" id="IPR043135">
    <property type="entry name" value="Fur_C"/>
</dbReference>
<dbReference type="SUPFAM" id="SSF46785">
    <property type="entry name" value="Winged helix' DNA-binding domain"/>
    <property type="match status" value="1"/>
</dbReference>